<feature type="domain" description="DUF1254" evidence="3">
    <location>
        <begin position="31"/>
        <end position="85"/>
    </location>
</feature>
<dbReference type="InterPro" id="IPR010679">
    <property type="entry name" value="DUF1254"/>
</dbReference>
<dbReference type="Pfam" id="PF06863">
    <property type="entry name" value="DUF1254"/>
    <property type="match status" value="1"/>
</dbReference>
<reference evidence="4" key="1">
    <citation type="submission" date="2021-06" db="EMBL/GenBank/DDBJ databases">
        <title>Genome-based taxonomic framework of Microbacterium strains isolated from marine environment, the description of four new species and reclassification of four preexisting species.</title>
        <authorList>
            <person name="Lee S.D."/>
            <person name="Kim S.-M."/>
            <person name="Byeon Y.-S."/>
            <person name="Yang H.L."/>
            <person name="Kim I.S."/>
        </authorList>
    </citation>
    <scope>NUCLEOTIDE SEQUENCE</scope>
    <source>
        <strain evidence="4">KACC 20510</strain>
    </source>
</reference>
<proteinExistence type="predicted"/>
<sequence length="349" mass="37551">MALHVNADNFVRAETDRMFADIQADAGGIGVFRHNREPASIDAQTVIRLNRDTLYSFAIADLAAGATLTVPGAGARYVSVMIVDNDHYVRAVLHEPGEYDLAELAPESRYVLVAVRTLVDPASPADVEAVAAVQDGFVLDNDGAETFSPPEYDVASLDATRTALLGLASGLRAFERTFGGPDEVDPVRHLIGTAAGWGGLPLTEASYVGVAPNLPVGHYELTMRDVPVDAFWSVSVYNARGYFEPNGDDRYSVNSITGVADEDGAITVRFTPPGEATGPNDIPLPEGWNYLLRLYRPRAEFLEGRWEVPDLVRLDAAVVAEVEVSDQPAAEPADEPEDDPEESEAPAGR</sequence>
<dbReference type="EMBL" id="JAHWXI010000010">
    <property type="protein sequence ID" value="MDN4464765.1"/>
    <property type="molecule type" value="Genomic_DNA"/>
</dbReference>
<evidence type="ECO:0000256" key="1">
    <source>
        <dbReference type="SAM" id="MobiDB-lite"/>
    </source>
</evidence>
<dbReference type="SUPFAM" id="SSF160935">
    <property type="entry name" value="VPA0735-like"/>
    <property type="match status" value="1"/>
</dbReference>
<comment type="caution">
    <text evidence="4">The sequence shown here is derived from an EMBL/GenBank/DDBJ whole genome shotgun (WGS) entry which is preliminary data.</text>
</comment>
<dbReference type="InterPro" id="IPR010621">
    <property type="entry name" value="DUF1214"/>
</dbReference>
<dbReference type="Proteomes" id="UP001172731">
    <property type="component" value="Unassembled WGS sequence"/>
</dbReference>
<evidence type="ECO:0000259" key="2">
    <source>
        <dbReference type="Pfam" id="PF06742"/>
    </source>
</evidence>
<evidence type="ECO:0000313" key="4">
    <source>
        <dbReference type="EMBL" id="MDN4464765.1"/>
    </source>
</evidence>
<feature type="region of interest" description="Disordered" evidence="1">
    <location>
        <begin position="322"/>
        <end position="349"/>
    </location>
</feature>
<feature type="domain" description="DUF1214" evidence="2">
    <location>
        <begin position="218"/>
        <end position="298"/>
    </location>
</feature>
<evidence type="ECO:0000259" key="3">
    <source>
        <dbReference type="Pfam" id="PF06863"/>
    </source>
</evidence>
<dbReference type="RefSeq" id="WP_301134363.1">
    <property type="nucleotide sequence ID" value="NZ_BAAAUQ010000035.1"/>
</dbReference>
<protein>
    <submittedName>
        <fullName evidence="4">DUF1254 domain-containing protein</fullName>
    </submittedName>
</protein>
<name>A0ABT8FU77_9MICO</name>
<accession>A0ABT8FU77</accession>
<dbReference type="PANTHER" id="PTHR36509">
    <property type="entry name" value="BLL3101 PROTEIN"/>
    <property type="match status" value="1"/>
</dbReference>
<dbReference type="PANTHER" id="PTHR36509:SF2">
    <property type="entry name" value="BLL3101 PROTEIN"/>
    <property type="match status" value="1"/>
</dbReference>
<organism evidence="4 5">
    <name type="scientific">Microbacterium aurantiacum</name>
    <dbReference type="NCBI Taxonomy" id="162393"/>
    <lineage>
        <taxon>Bacteria</taxon>
        <taxon>Bacillati</taxon>
        <taxon>Actinomycetota</taxon>
        <taxon>Actinomycetes</taxon>
        <taxon>Micrococcales</taxon>
        <taxon>Microbacteriaceae</taxon>
        <taxon>Microbacterium</taxon>
    </lineage>
</organism>
<feature type="compositionally biased region" description="Acidic residues" evidence="1">
    <location>
        <begin position="332"/>
        <end position="349"/>
    </location>
</feature>
<evidence type="ECO:0000313" key="5">
    <source>
        <dbReference type="Proteomes" id="UP001172731"/>
    </source>
</evidence>
<dbReference type="Gene3D" id="2.60.120.1600">
    <property type="match status" value="1"/>
</dbReference>
<keyword evidence="5" id="KW-1185">Reference proteome</keyword>
<gene>
    <name evidence="4" type="ORF">KZC48_10190</name>
</gene>
<dbReference type="Pfam" id="PF06742">
    <property type="entry name" value="DUF1214"/>
    <property type="match status" value="1"/>
</dbReference>